<keyword evidence="7 9" id="KW-1133">Transmembrane helix</keyword>
<evidence type="ECO:0000256" key="10">
    <source>
        <dbReference type="SAM" id="MobiDB-lite"/>
    </source>
</evidence>
<accession>A0A2S0KKM9</accession>
<evidence type="ECO:0000256" key="3">
    <source>
        <dbReference type="ARBA" id="ARBA00006263"/>
    </source>
</evidence>
<dbReference type="GO" id="GO:0005886">
    <property type="term" value="C:plasma membrane"/>
    <property type="evidence" value="ECO:0007669"/>
    <property type="project" value="UniProtKB-SubCell"/>
</dbReference>
<evidence type="ECO:0000313" key="12">
    <source>
        <dbReference type="Proteomes" id="UP000239814"/>
    </source>
</evidence>
<dbReference type="NCBIfam" id="NF002276">
    <property type="entry name" value="PRK01209.1-4"/>
    <property type="match status" value="1"/>
</dbReference>
<dbReference type="InterPro" id="IPR004485">
    <property type="entry name" value="Cobalamin_biosynth_CobD/CbiB"/>
</dbReference>
<keyword evidence="6 9" id="KW-0812">Transmembrane</keyword>
<evidence type="ECO:0000256" key="5">
    <source>
        <dbReference type="ARBA" id="ARBA00022573"/>
    </source>
</evidence>
<name>A0A2S0KKM9_9ACTN</name>
<dbReference type="Proteomes" id="UP000239814">
    <property type="component" value="Chromosome"/>
</dbReference>
<evidence type="ECO:0000313" key="11">
    <source>
        <dbReference type="EMBL" id="AVM02245.1"/>
    </source>
</evidence>
<gene>
    <name evidence="9" type="primary">cobD</name>
    <name evidence="11" type="ORF">C6V83_13265</name>
</gene>
<dbReference type="HAMAP" id="MF_00024">
    <property type="entry name" value="CobD_CbiB"/>
    <property type="match status" value="1"/>
</dbReference>
<dbReference type="OrthoDB" id="9811967at2"/>
<reference evidence="11 12" key="1">
    <citation type="submission" date="2018-03" db="EMBL/GenBank/DDBJ databases">
        <title>Characteristics and genome of n-alkane degrading marine bacteria Gordonia iterans isolated from crude oil contaminated in Tae-an, South Korea.</title>
        <authorList>
            <person name="Lee S.-S."/>
            <person name="Kim H."/>
        </authorList>
    </citation>
    <scope>NUCLEOTIDE SEQUENCE [LARGE SCALE GENOMIC DNA]</scope>
    <source>
        <strain evidence="11 12">Co17</strain>
    </source>
</reference>
<organism evidence="11 12">
    <name type="scientific">Gordonia iterans</name>
    <dbReference type="NCBI Taxonomy" id="1004901"/>
    <lineage>
        <taxon>Bacteria</taxon>
        <taxon>Bacillati</taxon>
        <taxon>Actinomycetota</taxon>
        <taxon>Actinomycetes</taxon>
        <taxon>Mycobacteriales</taxon>
        <taxon>Gordoniaceae</taxon>
        <taxon>Gordonia</taxon>
    </lineage>
</organism>
<sequence>MGMAAGMAADMAFGDPRRGHPVAVFGAAAAAAERRLYRDSRPSGAVFAAAGVVAAVVAGGLAGRAGTPGVAAVTFSAVGGTTLCRVGGRIADALDAGDLDGARAMLPSLVGRDPSLLDEAGICRAAVESIAENTSDATVAPLLWGAAAGASGLAGYRAVNTLDAMIGYRSPRYLRFGWGAARLDDAANLIPARVTAALAGVLSGHPIRAARAVHRDAGRHPSPNAGVVEAAFAGALGISLGGRTVYPHGVEDRPVLGEGRVPQAADLRAAVRLSRRVQVASAVLAVVVRAGVSGRSGGPAARRPRRRGWSRRPRR</sequence>
<keyword evidence="5 9" id="KW-0169">Cobalamin biosynthesis</keyword>
<evidence type="ECO:0000256" key="4">
    <source>
        <dbReference type="ARBA" id="ARBA00022475"/>
    </source>
</evidence>
<evidence type="ECO:0000256" key="8">
    <source>
        <dbReference type="ARBA" id="ARBA00023136"/>
    </source>
</evidence>
<comment type="pathway">
    <text evidence="2 9">Cofactor biosynthesis; adenosylcobalamin biosynthesis.</text>
</comment>
<feature type="region of interest" description="Disordered" evidence="10">
    <location>
        <begin position="293"/>
        <end position="315"/>
    </location>
</feature>
<dbReference type="PANTHER" id="PTHR34308:SF1">
    <property type="entry name" value="COBALAMIN BIOSYNTHESIS PROTEIN CBIB"/>
    <property type="match status" value="1"/>
</dbReference>
<keyword evidence="8 9" id="KW-0472">Membrane</keyword>
<evidence type="ECO:0000256" key="6">
    <source>
        <dbReference type="ARBA" id="ARBA00022692"/>
    </source>
</evidence>
<evidence type="ECO:0000256" key="7">
    <source>
        <dbReference type="ARBA" id="ARBA00022989"/>
    </source>
</evidence>
<dbReference type="GO" id="GO:0048472">
    <property type="term" value="F:threonine-phosphate decarboxylase activity"/>
    <property type="evidence" value="ECO:0007669"/>
    <property type="project" value="InterPro"/>
</dbReference>
<evidence type="ECO:0000256" key="9">
    <source>
        <dbReference type="HAMAP-Rule" id="MF_00024"/>
    </source>
</evidence>
<proteinExistence type="inferred from homology"/>
<dbReference type="GO" id="GO:0009236">
    <property type="term" value="P:cobalamin biosynthetic process"/>
    <property type="evidence" value="ECO:0007669"/>
    <property type="project" value="UniProtKB-UniRule"/>
</dbReference>
<feature type="transmembrane region" description="Helical" evidence="9">
    <location>
        <begin position="44"/>
        <end position="63"/>
    </location>
</feature>
<dbReference type="GO" id="GO:0015420">
    <property type="term" value="F:ABC-type vitamin B12 transporter activity"/>
    <property type="evidence" value="ECO:0007669"/>
    <property type="project" value="UniProtKB-UniRule"/>
</dbReference>
<dbReference type="UniPathway" id="UPA00148"/>
<comment type="subcellular location">
    <subcellularLocation>
        <location evidence="1 9">Cell membrane</location>
        <topology evidence="1 9">Multi-pass membrane protein</topology>
    </subcellularLocation>
</comment>
<dbReference type="KEGG" id="git:C6V83_13265"/>
<evidence type="ECO:0000256" key="2">
    <source>
        <dbReference type="ARBA" id="ARBA00004953"/>
    </source>
</evidence>
<feature type="compositionally biased region" description="Basic residues" evidence="10">
    <location>
        <begin position="302"/>
        <end position="315"/>
    </location>
</feature>
<comment type="function">
    <text evidence="9">Converts cobyric acid to cobinamide by the addition of aminopropanol on the F carboxylic group.</text>
</comment>
<dbReference type="EMBL" id="CP027433">
    <property type="protein sequence ID" value="AVM02245.1"/>
    <property type="molecule type" value="Genomic_DNA"/>
</dbReference>
<evidence type="ECO:0000256" key="1">
    <source>
        <dbReference type="ARBA" id="ARBA00004651"/>
    </source>
</evidence>
<protein>
    <recommendedName>
        <fullName evidence="9">Cobalamin biosynthesis protein CobD</fullName>
    </recommendedName>
</protein>
<comment type="similarity">
    <text evidence="3 9">Belongs to the CobD/CbiB family.</text>
</comment>
<comment type="caution">
    <text evidence="9">Lacks conserved residue(s) required for the propagation of feature annotation.</text>
</comment>
<dbReference type="Pfam" id="PF03186">
    <property type="entry name" value="CobD_Cbib"/>
    <property type="match status" value="1"/>
</dbReference>
<dbReference type="PANTHER" id="PTHR34308">
    <property type="entry name" value="COBALAMIN BIOSYNTHESIS PROTEIN CBIB"/>
    <property type="match status" value="1"/>
</dbReference>
<dbReference type="AlphaFoldDB" id="A0A2S0KKM9"/>
<keyword evidence="12" id="KW-1185">Reference proteome</keyword>
<keyword evidence="4 9" id="KW-1003">Cell membrane</keyword>